<feature type="compositionally biased region" description="Basic and acidic residues" evidence="1">
    <location>
        <begin position="154"/>
        <end position="163"/>
    </location>
</feature>
<evidence type="ECO:0000256" key="1">
    <source>
        <dbReference type="SAM" id="MobiDB-lite"/>
    </source>
</evidence>
<gene>
    <name evidence="2" type="ORF">FPZ54_13260</name>
</gene>
<keyword evidence="3" id="KW-1185">Reference proteome</keyword>
<proteinExistence type="predicted"/>
<feature type="compositionally biased region" description="Basic residues" evidence="1">
    <location>
        <begin position="140"/>
        <end position="152"/>
    </location>
</feature>
<evidence type="ECO:0000313" key="3">
    <source>
        <dbReference type="Proteomes" id="UP000318055"/>
    </source>
</evidence>
<feature type="compositionally biased region" description="Basic residues" evidence="1">
    <location>
        <begin position="88"/>
        <end position="99"/>
    </location>
</feature>
<evidence type="ECO:0000313" key="2">
    <source>
        <dbReference type="EMBL" id="QDX26879.1"/>
    </source>
</evidence>
<dbReference type="KEGG" id="ssua:FPZ54_13260"/>
<reference evidence="2 3" key="1">
    <citation type="submission" date="2019-07" db="EMBL/GenBank/DDBJ databases">
        <title>Sphingomonas alkalisoli sp. nov., isolated from rhizosphere soil of Suaedae salsa.</title>
        <authorList>
            <person name="Zhang H."/>
            <person name="Xu L."/>
            <person name="Zhang J.-X."/>
            <person name="Sun J.-Q."/>
        </authorList>
    </citation>
    <scope>NUCLEOTIDE SEQUENCE [LARGE SCALE GENOMIC DNA]</scope>
    <source>
        <strain evidence="2 3">XS-10</strain>
    </source>
</reference>
<dbReference type="Proteomes" id="UP000318055">
    <property type="component" value="Chromosome"/>
</dbReference>
<dbReference type="AlphaFoldDB" id="A0A518RHI9"/>
<sequence length="163" mass="18630">MAALLNDYANEIRPNIFQAISVKDVENFSTHRVKGSTRLGFYAQVALFLLQRDERREFDIPAYEWLIPECERNLGLQIATYFSPVGSMKRRANSKRRSQLGRLQSVRLPDESSAKTASHPASKPAPSNRPARTRFSSLLSHRKTVRRPRAPTRHSTDDQDHAQ</sequence>
<dbReference type="EMBL" id="CP042239">
    <property type="protein sequence ID" value="QDX26879.1"/>
    <property type="molecule type" value="Genomic_DNA"/>
</dbReference>
<name>A0A518RHI9_9SPHN</name>
<feature type="region of interest" description="Disordered" evidence="1">
    <location>
        <begin position="87"/>
        <end position="163"/>
    </location>
</feature>
<accession>A0A518RHI9</accession>
<protein>
    <submittedName>
        <fullName evidence="2">Uncharacterized protein</fullName>
    </submittedName>
</protein>
<dbReference type="RefSeq" id="WP_145847923.1">
    <property type="nucleotide sequence ID" value="NZ_CP042239.1"/>
</dbReference>
<organism evidence="2 3">
    <name type="scientific">Sphingomonas suaedae</name>
    <dbReference type="NCBI Taxonomy" id="2599297"/>
    <lineage>
        <taxon>Bacteria</taxon>
        <taxon>Pseudomonadati</taxon>
        <taxon>Pseudomonadota</taxon>
        <taxon>Alphaproteobacteria</taxon>
        <taxon>Sphingomonadales</taxon>
        <taxon>Sphingomonadaceae</taxon>
        <taxon>Sphingomonas</taxon>
    </lineage>
</organism>